<reference evidence="3 4" key="1">
    <citation type="submission" date="2020-08" db="EMBL/GenBank/DDBJ databases">
        <title>Genomic Encyclopedia of Type Strains, Phase IV (KMG-IV): sequencing the most valuable type-strain genomes for metagenomic binning, comparative biology and taxonomic classification.</title>
        <authorList>
            <person name="Goeker M."/>
        </authorList>
    </citation>
    <scope>NUCLEOTIDE SEQUENCE [LARGE SCALE GENOMIC DNA]</scope>
    <source>
        <strain evidence="3 4">DSM 104969</strain>
    </source>
</reference>
<dbReference type="Proteomes" id="UP000555103">
    <property type="component" value="Unassembled WGS sequence"/>
</dbReference>
<feature type="chain" id="PRO_5032294550" description="Carboxypeptidase regulatory-like domain-containing protein" evidence="2">
    <location>
        <begin position="22"/>
        <end position="510"/>
    </location>
</feature>
<evidence type="ECO:0000256" key="2">
    <source>
        <dbReference type="SAM" id="SignalP"/>
    </source>
</evidence>
<keyword evidence="1" id="KW-0812">Transmembrane</keyword>
<keyword evidence="4" id="KW-1185">Reference proteome</keyword>
<sequence length="510" mass="57493">MKNTRSILPTAVGLLTATAVAVVTSDYATASLASIAGNIGTGVAGNLLSGLIPIRLKNIENDSDKLNHTIKKLFINSISQALSSVYITYSKEDSVTKKEKKEARRVVEFLQKGLTDELSNNSILDINENLVTDFLYQKELSNNQDIVSYIFKKLAISEFQISESFKRCLSEKYNAYIELTFGEGLKDDVNRDAWIAFQRLLLEDLRARLVRIEEGQERIEKSILDLKDVKGGISDADMKDIRELKDILQNKELIKTHVNKATTSRLKAIDANGARVLSIVTKTNVQVDNTYMIIKSFVDEYNRKIQTEKRNHLLVFCFVTICLTAMIYLAYNIFTQPFTLSIQTYGWKGKDHKPLEGVGTLEIVLGDKSEKVEINKNGEAIFKNVEYKYNNTSVLVRLLDTKGELYYTPDSVVLINKDELNYVQVYLKGIDKLRGLVIDNVSGNGLSQATVEVAGIATTTDERGRFKLSIPIAKQEKKQEINVYKEGYTGYRAMVPMGNENECRIVLKRK</sequence>
<comment type="caution">
    <text evidence="3">The sequence shown here is derived from an EMBL/GenBank/DDBJ whole genome shotgun (WGS) entry which is preliminary data.</text>
</comment>
<dbReference type="Gene3D" id="2.60.40.1120">
    <property type="entry name" value="Carboxypeptidase-like, regulatory domain"/>
    <property type="match status" value="1"/>
</dbReference>
<keyword evidence="1" id="KW-1133">Transmembrane helix</keyword>
<evidence type="ECO:0000313" key="3">
    <source>
        <dbReference type="EMBL" id="MBB4035468.1"/>
    </source>
</evidence>
<feature type="transmembrane region" description="Helical" evidence="1">
    <location>
        <begin position="313"/>
        <end position="334"/>
    </location>
</feature>
<feature type="signal peptide" evidence="2">
    <location>
        <begin position="1"/>
        <end position="21"/>
    </location>
</feature>
<keyword evidence="1" id="KW-0472">Membrane</keyword>
<gene>
    <name evidence="3" type="ORF">GGR21_001361</name>
</gene>
<dbReference type="RefSeq" id="WP_183306407.1">
    <property type="nucleotide sequence ID" value="NZ_JACIEP010000004.1"/>
</dbReference>
<dbReference type="InterPro" id="IPR008969">
    <property type="entry name" value="CarboxyPept-like_regulatory"/>
</dbReference>
<dbReference type="AlphaFoldDB" id="A0A840CN44"/>
<dbReference type="SUPFAM" id="SSF49464">
    <property type="entry name" value="Carboxypeptidase regulatory domain-like"/>
    <property type="match status" value="1"/>
</dbReference>
<protein>
    <recommendedName>
        <fullName evidence="5">Carboxypeptidase regulatory-like domain-containing protein</fullName>
    </recommendedName>
</protein>
<feature type="transmembrane region" description="Helical" evidence="1">
    <location>
        <begin position="31"/>
        <end position="52"/>
    </location>
</feature>
<organism evidence="3 4">
    <name type="scientific">Dysgonomonas hofstadii</name>
    <dbReference type="NCBI Taxonomy" id="637886"/>
    <lineage>
        <taxon>Bacteria</taxon>
        <taxon>Pseudomonadati</taxon>
        <taxon>Bacteroidota</taxon>
        <taxon>Bacteroidia</taxon>
        <taxon>Bacteroidales</taxon>
        <taxon>Dysgonomonadaceae</taxon>
        <taxon>Dysgonomonas</taxon>
    </lineage>
</organism>
<proteinExistence type="predicted"/>
<evidence type="ECO:0000256" key="1">
    <source>
        <dbReference type="SAM" id="Phobius"/>
    </source>
</evidence>
<name>A0A840CN44_9BACT</name>
<evidence type="ECO:0008006" key="5">
    <source>
        <dbReference type="Google" id="ProtNLM"/>
    </source>
</evidence>
<evidence type="ECO:0000313" key="4">
    <source>
        <dbReference type="Proteomes" id="UP000555103"/>
    </source>
</evidence>
<keyword evidence="2" id="KW-0732">Signal</keyword>
<accession>A0A840CN44</accession>
<dbReference type="EMBL" id="JACIEP010000004">
    <property type="protein sequence ID" value="MBB4035468.1"/>
    <property type="molecule type" value="Genomic_DNA"/>
</dbReference>